<evidence type="ECO:0000256" key="1">
    <source>
        <dbReference type="ARBA" id="ARBA00009817"/>
    </source>
</evidence>
<dbReference type="SUPFAM" id="SSF55136">
    <property type="entry name" value="Probable bacterial effector-binding domain"/>
    <property type="match status" value="1"/>
</dbReference>
<evidence type="ECO:0000313" key="2">
    <source>
        <dbReference type="EMBL" id="GAA0158673.1"/>
    </source>
</evidence>
<accession>A0AAV3Q894</accession>
<dbReference type="EMBL" id="BAABME010003407">
    <property type="protein sequence ID" value="GAA0158673.1"/>
    <property type="molecule type" value="Genomic_DNA"/>
</dbReference>
<dbReference type="Pfam" id="PF04832">
    <property type="entry name" value="SOUL"/>
    <property type="match status" value="1"/>
</dbReference>
<gene>
    <name evidence="2" type="ORF">LIER_15634</name>
</gene>
<dbReference type="AlphaFoldDB" id="A0AAV3Q894"/>
<dbReference type="Proteomes" id="UP001454036">
    <property type="component" value="Unassembled WGS sequence"/>
</dbReference>
<dbReference type="Gene3D" id="3.20.80.10">
    <property type="entry name" value="Regulatory factor, effector binding domain"/>
    <property type="match status" value="1"/>
</dbReference>
<organism evidence="2 3">
    <name type="scientific">Lithospermum erythrorhizon</name>
    <name type="common">Purple gromwell</name>
    <name type="synonym">Lithospermum officinale var. erythrorhizon</name>
    <dbReference type="NCBI Taxonomy" id="34254"/>
    <lineage>
        <taxon>Eukaryota</taxon>
        <taxon>Viridiplantae</taxon>
        <taxon>Streptophyta</taxon>
        <taxon>Embryophyta</taxon>
        <taxon>Tracheophyta</taxon>
        <taxon>Spermatophyta</taxon>
        <taxon>Magnoliopsida</taxon>
        <taxon>eudicotyledons</taxon>
        <taxon>Gunneridae</taxon>
        <taxon>Pentapetalae</taxon>
        <taxon>asterids</taxon>
        <taxon>lamiids</taxon>
        <taxon>Boraginales</taxon>
        <taxon>Boraginaceae</taxon>
        <taxon>Boraginoideae</taxon>
        <taxon>Lithospermeae</taxon>
        <taxon>Lithospermum</taxon>
    </lineage>
</organism>
<keyword evidence="3" id="KW-1185">Reference proteome</keyword>
<evidence type="ECO:0000313" key="3">
    <source>
        <dbReference type="Proteomes" id="UP001454036"/>
    </source>
</evidence>
<sequence length="105" mass="11817">MESPSYKLYYYVDPNFQKNPPTPLHKDLQFVQLPNFAVAKRFGEPVDENIIPSEIFALKGSLNGTFWDTPAGGGGPVTVASYAKPDDIANRINEAIIWFNYTNNY</sequence>
<comment type="similarity">
    <text evidence="1">Belongs to the HEBP family.</text>
</comment>
<reference evidence="2 3" key="1">
    <citation type="submission" date="2024-01" db="EMBL/GenBank/DDBJ databases">
        <title>The complete chloroplast genome sequence of Lithospermum erythrorhizon: insights into the phylogenetic relationship among Boraginaceae species and the maternal lineages of purple gromwells.</title>
        <authorList>
            <person name="Okada T."/>
            <person name="Watanabe K."/>
        </authorList>
    </citation>
    <scope>NUCLEOTIDE SEQUENCE [LARGE SCALE GENOMIC DNA]</scope>
</reference>
<comment type="caution">
    <text evidence="2">The sequence shown here is derived from an EMBL/GenBank/DDBJ whole genome shotgun (WGS) entry which is preliminary data.</text>
</comment>
<proteinExistence type="inferred from homology"/>
<dbReference type="InterPro" id="IPR006917">
    <property type="entry name" value="SOUL_heme-bd"/>
</dbReference>
<protein>
    <submittedName>
        <fullName evidence="2">Uncharacterized protein</fullName>
    </submittedName>
</protein>
<dbReference type="InterPro" id="IPR011256">
    <property type="entry name" value="Reg_factor_effector_dom_sf"/>
</dbReference>
<name>A0AAV3Q894_LITER</name>